<organism evidence="1 2">
    <name type="scientific">Artomyces pyxidatus</name>
    <dbReference type="NCBI Taxonomy" id="48021"/>
    <lineage>
        <taxon>Eukaryota</taxon>
        <taxon>Fungi</taxon>
        <taxon>Dikarya</taxon>
        <taxon>Basidiomycota</taxon>
        <taxon>Agaricomycotina</taxon>
        <taxon>Agaricomycetes</taxon>
        <taxon>Russulales</taxon>
        <taxon>Auriscalpiaceae</taxon>
        <taxon>Artomyces</taxon>
    </lineage>
</organism>
<dbReference type="Proteomes" id="UP000814140">
    <property type="component" value="Unassembled WGS sequence"/>
</dbReference>
<accession>A0ACB8SWP7</accession>
<gene>
    <name evidence="1" type="ORF">BV25DRAFT_1917282</name>
</gene>
<reference evidence="1" key="1">
    <citation type="submission" date="2021-03" db="EMBL/GenBank/DDBJ databases">
        <authorList>
            <consortium name="DOE Joint Genome Institute"/>
            <person name="Ahrendt S."/>
            <person name="Looney B.P."/>
            <person name="Miyauchi S."/>
            <person name="Morin E."/>
            <person name="Drula E."/>
            <person name="Courty P.E."/>
            <person name="Chicoki N."/>
            <person name="Fauchery L."/>
            <person name="Kohler A."/>
            <person name="Kuo A."/>
            <person name="Labutti K."/>
            <person name="Pangilinan J."/>
            <person name="Lipzen A."/>
            <person name="Riley R."/>
            <person name="Andreopoulos W."/>
            <person name="He G."/>
            <person name="Johnson J."/>
            <person name="Barry K.W."/>
            <person name="Grigoriev I.V."/>
            <person name="Nagy L."/>
            <person name="Hibbett D."/>
            <person name="Henrissat B."/>
            <person name="Matheny P.B."/>
            <person name="Labbe J."/>
            <person name="Martin F."/>
        </authorList>
    </citation>
    <scope>NUCLEOTIDE SEQUENCE</scope>
    <source>
        <strain evidence="1">HHB10654</strain>
    </source>
</reference>
<name>A0ACB8SWP7_9AGAM</name>
<dbReference type="EMBL" id="MU277215">
    <property type="protein sequence ID" value="KAI0061014.1"/>
    <property type="molecule type" value="Genomic_DNA"/>
</dbReference>
<protein>
    <submittedName>
        <fullName evidence="1">Uncharacterized protein</fullName>
    </submittedName>
</protein>
<keyword evidence="2" id="KW-1185">Reference proteome</keyword>
<sequence>MHSVLLIDEILRAIFDHLDGDFDRPPVVQSFARLATVCHAWKDPVLDYLWDSLGSVDPLLALLPNVTRVDNGYQLTSETVSQDALANIAAYASRVRSVSHHSRTSVKIPPAVLALLMRDDPEQIFLPALRSVRLVLSDANKRKIPPTLYLSRNLRSVSIDISFVSRKASEVAMQPGEALCTYFDAVARVATRLEHLRLRGRVCERMTDTVALMPSLRCLYLCVGKDLSPRTLAAIAAFPHLRDLRIQLDALDAAVLGEALDALAPAAGFFPALEVLHVRAAPPVVEALFARLPPSGCLQTLRLESDFKPRSVDAWAPALALLGEHAAHSLRDLAIESLTNFCEVPDHAFPPKLHFTLDTLAPLAKLAGLRRFCLDPSVPADLSDADLAAIARWWPCIEELGLWTRPVDAFDYPAYFTMQPRATPASLAVLSAHCPQLRALTVPMDVSVLPPRAHPPMVVPAQTALESITIGCARQGKAVDPVGLAECLYRAFPALKAVEFECGEETSWGDVLEEYYGLDGRSAQMAAL</sequence>
<proteinExistence type="predicted"/>
<comment type="caution">
    <text evidence="1">The sequence shown here is derived from an EMBL/GenBank/DDBJ whole genome shotgun (WGS) entry which is preliminary data.</text>
</comment>
<evidence type="ECO:0000313" key="1">
    <source>
        <dbReference type="EMBL" id="KAI0061014.1"/>
    </source>
</evidence>
<evidence type="ECO:0000313" key="2">
    <source>
        <dbReference type="Proteomes" id="UP000814140"/>
    </source>
</evidence>
<reference evidence="1" key="2">
    <citation type="journal article" date="2022" name="New Phytol.">
        <title>Evolutionary transition to the ectomycorrhizal habit in the genomes of a hyperdiverse lineage of mushroom-forming fungi.</title>
        <authorList>
            <person name="Looney B."/>
            <person name="Miyauchi S."/>
            <person name="Morin E."/>
            <person name="Drula E."/>
            <person name="Courty P.E."/>
            <person name="Kohler A."/>
            <person name="Kuo A."/>
            <person name="LaButti K."/>
            <person name="Pangilinan J."/>
            <person name="Lipzen A."/>
            <person name="Riley R."/>
            <person name="Andreopoulos W."/>
            <person name="He G."/>
            <person name="Johnson J."/>
            <person name="Nolan M."/>
            <person name="Tritt A."/>
            <person name="Barry K.W."/>
            <person name="Grigoriev I.V."/>
            <person name="Nagy L.G."/>
            <person name="Hibbett D."/>
            <person name="Henrissat B."/>
            <person name="Matheny P.B."/>
            <person name="Labbe J."/>
            <person name="Martin F.M."/>
        </authorList>
    </citation>
    <scope>NUCLEOTIDE SEQUENCE</scope>
    <source>
        <strain evidence="1">HHB10654</strain>
    </source>
</reference>